<sequence>MNDAWRDVEAGRQQLDWAVAIGDPAEAEYLTPLGHQVASRAITDLDAFFGPGWLHRATHPGPGTTGPTVMPYFASLLGAPAFVAAISLWARLQVLVDAGVQGIGQVRKNLRVNPAAEEFRHHIALARLAVLASQAGARLTLEPVKPQGGPGDLRAVRAGSDVFVEVRALGPGQGFRAHSRWIDDAMMHLRVLEVRHDVHWDGELPTEPDVQWKEAVDAAAAEVSATGVPIEVVVNGATLTARPGPAPTGTQITGPLWEADEGHRLLQALMKKAIKTQSAGAAWLWLEDAGALWPLTAFASDPLPQKVKVLQQALGPLFDAHPHVLGVVLTSGEMRFGGPLDDATETHHRGAAFLRTMPGSLVRESIVVHRRLCVPGQYALITEMCAEEPAWLDHALARLGVPGGVAALTTWPVRQAPTVGRQYPGGRLYVPTQSYPSPR</sequence>
<dbReference type="EMBL" id="QGKS01000264">
    <property type="protein sequence ID" value="PWR13390.1"/>
    <property type="molecule type" value="Genomic_DNA"/>
</dbReference>
<evidence type="ECO:0000313" key="1">
    <source>
        <dbReference type="EMBL" id="PWR13390.1"/>
    </source>
</evidence>
<comment type="caution">
    <text evidence="1">The sequence shown here is derived from an EMBL/GenBank/DDBJ whole genome shotgun (WGS) entry which is preliminary data.</text>
</comment>
<accession>A0A317DGT2</accession>
<name>A0A317DGT2_9ACTN</name>
<dbReference type="RefSeq" id="WP_109803223.1">
    <property type="nucleotide sequence ID" value="NZ_QGKS01000264.1"/>
</dbReference>
<dbReference type="AlphaFoldDB" id="A0A317DGT2"/>
<dbReference type="OrthoDB" id="3349462at2"/>
<protein>
    <submittedName>
        <fullName evidence="1">Uncharacterized protein</fullName>
    </submittedName>
</protein>
<evidence type="ECO:0000313" key="2">
    <source>
        <dbReference type="Proteomes" id="UP000246050"/>
    </source>
</evidence>
<proteinExistence type="predicted"/>
<organism evidence="1 2">
    <name type="scientific">Micromonospora sicca</name>
    <dbReference type="NCBI Taxonomy" id="2202420"/>
    <lineage>
        <taxon>Bacteria</taxon>
        <taxon>Bacillati</taxon>
        <taxon>Actinomycetota</taxon>
        <taxon>Actinomycetes</taxon>
        <taxon>Micromonosporales</taxon>
        <taxon>Micromonosporaceae</taxon>
        <taxon>Micromonospora</taxon>
    </lineage>
</organism>
<gene>
    <name evidence="1" type="ORF">DKT69_20945</name>
</gene>
<dbReference type="Proteomes" id="UP000246050">
    <property type="component" value="Unassembled WGS sequence"/>
</dbReference>
<reference evidence="1 2" key="1">
    <citation type="submission" date="2018-05" db="EMBL/GenBank/DDBJ databases">
        <title>Micromonosporas from Atacama Desert.</title>
        <authorList>
            <person name="Carro L."/>
            <person name="Golinska P."/>
            <person name="Klenk H.-P."/>
            <person name="Goodfellow M."/>
        </authorList>
    </citation>
    <scope>NUCLEOTIDE SEQUENCE [LARGE SCALE GENOMIC DNA]</scope>
    <source>
        <strain evidence="1 2">4G51</strain>
    </source>
</reference>